<dbReference type="GO" id="GO:0016740">
    <property type="term" value="F:transferase activity"/>
    <property type="evidence" value="ECO:0007669"/>
    <property type="project" value="UniProtKB-KW"/>
</dbReference>
<organism evidence="2 3">
    <name type="scientific">Plantactinospora sonchi</name>
    <dbReference type="NCBI Taxonomy" id="1544735"/>
    <lineage>
        <taxon>Bacteria</taxon>
        <taxon>Bacillati</taxon>
        <taxon>Actinomycetota</taxon>
        <taxon>Actinomycetes</taxon>
        <taxon>Micromonosporales</taxon>
        <taxon>Micromonosporaceae</taxon>
        <taxon>Plantactinospora</taxon>
    </lineage>
</organism>
<name>A0ABU7RQ29_9ACTN</name>
<keyword evidence="3" id="KW-1185">Reference proteome</keyword>
<comment type="caution">
    <text evidence="2">The sequence shown here is derived from an EMBL/GenBank/DDBJ whole genome shotgun (WGS) entry which is preliminary data.</text>
</comment>
<dbReference type="PANTHER" id="PTHR21310:SF42">
    <property type="entry name" value="BIFUNCTIONAL AAC_APH"/>
    <property type="match status" value="1"/>
</dbReference>
<dbReference type="Proteomes" id="UP001332243">
    <property type="component" value="Unassembled WGS sequence"/>
</dbReference>
<dbReference type="InterPro" id="IPR051678">
    <property type="entry name" value="AGP_Transferase"/>
</dbReference>
<feature type="domain" description="Aminoglycoside phosphotransferase" evidence="1">
    <location>
        <begin position="37"/>
        <end position="258"/>
    </location>
</feature>
<dbReference type="EC" id="2.7.-.-" evidence="2"/>
<proteinExistence type="predicted"/>
<sequence length="298" mass="32284">MTMHADEIDVSPELVARLVAGQFPQWAGLPLRPVPTAGTVNALYRLGERMVVRLPRVAWGADTELAERRWLRQLAPYLPVAIPTPIETGEPTDEYPWPWLVLDWLDGTNPIPGQLTAPVELAAGLAELVRAFWRIDLPDAPRAYRGGPLDTQDPHVRQAIAELTGTIDTDAAGAAWAAALAAPAWTGPPTWVHADLMPGNLLTTVDGRLSGVIDFATVGVGDPACDLIVAWNLLPAGVRADFRAAVGADDATWARARGRALAISLIALPYYRHTNPRFAAEVRYTINEIVADHRQDVG</sequence>
<accession>A0ABU7RQ29</accession>
<evidence type="ECO:0000259" key="1">
    <source>
        <dbReference type="Pfam" id="PF01636"/>
    </source>
</evidence>
<keyword evidence="2" id="KW-0808">Transferase</keyword>
<dbReference type="SUPFAM" id="SSF56112">
    <property type="entry name" value="Protein kinase-like (PK-like)"/>
    <property type="match status" value="1"/>
</dbReference>
<gene>
    <name evidence="2" type="ORF">V1633_08505</name>
</gene>
<dbReference type="Pfam" id="PF01636">
    <property type="entry name" value="APH"/>
    <property type="match status" value="1"/>
</dbReference>
<dbReference type="InterPro" id="IPR002575">
    <property type="entry name" value="Aminoglycoside_PTrfase"/>
</dbReference>
<protein>
    <submittedName>
        <fullName evidence="2">Aminoglycoside phosphotransferase family protein</fullName>
        <ecNumber evidence="2">2.7.-.-</ecNumber>
    </submittedName>
</protein>
<dbReference type="Gene3D" id="3.90.1200.10">
    <property type="match status" value="1"/>
</dbReference>
<dbReference type="Gene3D" id="3.30.200.20">
    <property type="entry name" value="Phosphorylase Kinase, domain 1"/>
    <property type="match status" value="1"/>
</dbReference>
<dbReference type="RefSeq" id="WP_331213634.1">
    <property type="nucleotide sequence ID" value="NZ_JAZGQK010000006.1"/>
</dbReference>
<dbReference type="PANTHER" id="PTHR21310">
    <property type="entry name" value="AMINOGLYCOSIDE PHOSPHOTRANSFERASE-RELATED-RELATED"/>
    <property type="match status" value="1"/>
</dbReference>
<evidence type="ECO:0000313" key="3">
    <source>
        <dbReference type="Proteomes" id="UP001332243"/>
    </source>
</evidence>
<dbReference type="CDD" id="cd05155">
    <property type="entry name" value="APH_ChoK_like_1"/>
    <property type="match status" value="1"/>
</dbReference>
<dbReference type="EMBL" id="JAZGQK010000006">
    <property type="protein sequence ID" value="MEE6258530.1"/>
    <property type="molecule type" value="Genomic_DNA"/>
</dbReference>
<reference evidence="2 3" key="1">
    <citation type="submission" date="2024-01" db="EMBL/GenBank/DDBJ databases">
        <title>Genome insights into Plantactinospora sonchi sp. nov.</title>
        <authorList>
            <person name="Wang L."/>
        </authorList>
    </citation>
    <scope>NUCLEOTIDE SEQUENCE [LARGE SCALE GENOMIC DNA]</scope>
    <source>
        <strain evidence="2 3">NEAU-QY2</strain>
    </source>
</reference>
<dbReference type="InterPro" id="IPR011009">
    <property type="entry name" value="Kinase-like_dom_sf"/>
</dbReference>
<evidence type="ECO:0000313" key="2">
    <source>
        <dbReference type="EMBL" id="MEE6258530.1"/>
    </source>
</evidence>